<evidence type="ECO:0000256" key="1">
    <source>
        <dbReference type="ARBA" id="ARBA00004241"/>
    </source>
</evidence>
<name>A0A974A3W1_9BRAD</name>
<evidence type="ECO:0000256" key="2">
    <source>
        <dbReference type="ARBA" id="ARBA00004442"/>
    </source>
</evidence>
<dbReference type="InterPro" id="IPR045584">
    <property type="entry name" value="Pilin-like"/>
</dbReference>
<evidence type="ECO:0000256" key="3">
    <source>
        <dbReference type="ARBA" id="ARBA00022452"/>
    </source>
</evidence>
<dbReference type="SUPFAM" id="SSF54523">
    <property type="entry name" value="Pili subunits"/>
    <property type="match status" value="1"/>
</dbReference>
<keyword evidence="7" id="KW-0998">Cell outer membrane</keyword>
<dbReference type="EMBL" id="JAAOLE020000001">
    <property type="protein sequence ID" value="NVI47610.1"/>
    <property type="molecule type" value="Genomic_DNA"/>
</dbReference>
<feature type="region of interest" description="Disordered" evidence="8">
    <location>
        <begin position="1"/>
        <end position="76"/>
    </location>
</feature>
<dbReference type="RefSeq" id="WP_166208327.1">
    <property type="nucleotide sequence ID" value="NZ_CP088288.1"/>
</dbReference>
<evidence type="ECO:0000259" key="9">
    <source>
        <dbReference type="Pfam" id="PF03895"/>
    </source>
</evidence>
<dbReference type="Pfam" id="PF03895">
    <property type="entry name" value="YadA_anchor"/>
    <property type="match status" value="1"/>
</dbReference>
<proteinExistence type="predicted"/>
<evidence type="ECO:0000256" key="4">
    <source>
        <dbReference type="ARBA" id="ARBA00022692"/>
    </source>
</evidence>
<gene>
    <name evidence="10" type="ORF">HAP48_032545</name>
</gene>
<protein>
    <submittedName>
        <fullName evidence="10">YadA-like family protein</fullName>
    </submittedName>
</protein>
<evidence type="ECO:0000256" key="5">
    <source>
        <dbReference type="ARBA" id="ARBA00022729"/>
    </source>
</evidence>
<feature type="domain" description="Trimeric autotransporter adhesin YadA-like C-terminal membrane anchor" evidence="9">
    <location>
        <begin position="297"/>
        <end position="355"/>
    </location>
</feature>
<evidence type="ECO:0000256" key="7">
    <source>
        <dbReference type="ARBA" id="ARBA00023237"/>
    </source>
</evidence>
<evidence type="ECO:0000313" key="10">
    <source>
        <dbReference type="EMBL" id="NVI47610.1"/>
    </source>
</evidence>
<keyword evidence="5" id="KW-0732">Signal</keyword>
<evidence type="ECO:0000256" key="8">
    <source>
        <dbReference type="SAM" id="MobiDB-lite"/>
    </source>
</evidence>
<comment type="subcellular location">
    <subcellularLocation>
        <location evidence="2">Cell outer membrane</location>
    </subcellularLocation>
    <subcellularLocation>
        <location evidence="1">Cell surface</location>
    </subcellularLocation>
</comment>
<dbReference type="AlphaFoldDB" id="A0A974A3W1"/>
<reference evidence="10" key="1">
    <citation type="submission" date="2020-06" db="EMBL/GenBank/DDBJ databases">
        <title>Whole Genome Sequence of Bradyrhizobium sp. Strain 1S1.</title>
        <authorList>
            <person name="Bromfield E.S.P."/>
            <person name="Cloutier S."/>
        </authorList>
    </citation>
    <scope>NUCLEOTIDE SEQUENCE [LARGE SCALE GENOMIC DNA]</scope>
    <source>
        <strain evidence="10">1S1</strain>
    </source>
</reference>
<dbReference type="GO" id="GO:0009986">
    <property type="term" value="C:cell surface"/>
    <property type="evidence" value="ECO:0007669"/>
    <property type="project" value="UniProtKB-SubCell"/>
</dbReference>
<keyword evidence="6" id="KW-0472">Membrane</keyword>
<keyword evidence="3" id="KW-1134">Transmembrane beta strand</keyword>
<comment type="caution">
    <text evidence="10">The sequence shown here is derived from an EMBL/GenBank/DDBJ whole genome shotgun (WGS) entry which is preliminary data.</text>
</comment>
<dbReference type="Gene3D" id="3.30.1300.30">
    <property type="entry name" value="GSPII I/J protein-like"/>
    <property type="match status" value="1"/>
</dbReference>
<dbReference type="Gene3D" id="1.20.5.170">
    <property type="match status" value="1"/>
</dbReference>
<dbReference type="InterPro" id="IPR005594">
    <property type="entry name" value="YadA_C"/>
</dbReference>
<sequence length="355" mass="35551">MGGALDCGEQKPAQVPQSDASVKSLPAAQSVSTPQPVTQGPSPKTTISNEVKSLNDRPTATGASPSKTNGDLGAASDGLTASNHALQVTNNALAKLTNDIGNGTIGLVRQTDANAAVTIAAKTGGRLVDLTGGDDSRTLRGITNGAVSPQSSDALTGQQLYRSADSVATWLGGGSHVNPDGTVSQPSYAVLGGIYHDVASALNAASTNSIQYDVSADGHRLNSVTLQGGSPGTVALHNVAAGTAANDATNLKQLNDALAVLGADDRAYTDRKVAEVDRHARAAGSAAMAAAGLAFSDEAKGDRSVAIAIGTFRDSISLAGGLAYRVSDAVRVKASVSYTPDTGDVGGSASLGVRF</sequence>
<evidence type="ECO:0000256" key="6">
    <source>
        <dbReference type="ARBA" id="ARBA00023136"/>
    </source>
</evidence>
<feature type="compositionally biased region" description="Polar residues" evidence="8">
    <location>
        <begin position="15"/>
        <end position="69"/>
    </location>
</feature>
<keyword evidence="4" id="KW-0812">Transmembrane</keyword>
<organism evidence="10">
    <name type="scientific">Bradyrhizobium septentrionale</name>
    <dbReference type="NCBI Taxonomy" id="1404411"/>
    <lineage>
        <taxon>Bacteria</taxon>
        <taxon>Pseudomonadati</taxon>
        <taxon>Pseudomonadota</taxon>
        <taxon>Alphaproteobacteria</taxon>
        <taxon>Hyphomicrobiales</taxon>
        <taxon>Nitrobacteraceae</taxon>
        <taxon>Bradyrhizobium</taxon>
    </lineage>
</organism>
<dbReference type="GO" id="GO:0009279">
    <property type="term" value="C:cell outer membrane"/>
    <property type="evidence" value="ECO:0007669"/>
    <property type="project" value="UniProtKB-SubCell"/>
</dbReference>
<accession>A0A974A3W1</accession>